<evidence type="ECO:0000256" key="2">
    <source>
        <dbReference type="ARBA" id="ARBA00022801"/>
    </source>
</evidence>
<evidence type="ECO:0000313" key="5">
    <source>
        <dbReference type="EMBL" id="KAK8062488.1"/>
    </source>
</evidence>
<feature type="signal peptide" evidence="3">
    <location>
        <begin position="1"/>
        <end position="19"/>
    </location>
</feature>
<comment type="caution">
    <text evidence="5">The sequence shown here is derived from an EMBL/GenBank/DDBJ whole genome shotgun (WGS) entry which is preliminary data.</text>
</comment>
<organism evidence="5 6">
    <name type="scientific">Apiospora hydei</name>
    <dbReference type="NCBI Taxonomy" id="1337664"/>
    <lineage>
        <taxon>Eukaryota</taxon>
        <taxon>Fungi</taxon>
        <taxon>Dikarya</taxon>
        <taxon>Ascomycota</taxon>
        <taxon>Pezizomycotina</taxon>
        <taxon>Sordariomycetes</taxon>
        <taxon>Xylariomycetidae</taxon>
        <taxon>Amphisphaeriales</taxon>
        <taxon>Apiosporaceae</taxon>
        <taxon>Apiospora</taxon>
    </lineage>
</organism>
<dbReference type="Proteomes" id="UP001433268">
    <property type="component" value="Unassembled WGS sequence"/>
</dbReference>
<dbReference type="SUPFAM" id="SSF53474">
    <property type="entry name" value="alpha/beta-Hydrolases"/>
    <property type="match status" value="1"/>
</dbReference>
<dbReference type="Gene3D" id="3.40.50.1820">
    <property type="entry name" value="alpha/beta hydrolase"/>
    <property type="match status" value="2"/>
</dbReference>
<gene>
    <name evidence="5" type="ORF">PG997_014585</name>
</gene>
<dbReference type="InterPro" id="IPR002018">
    <property type="entry name" value="CarbesteraseB"/>
</dbReference>
<reference evidence="5 6" key="1">
    <citation type="submission" date="2023-01" db="EMBL/GenBank/DDBJ databases">
        <title>Analysis of 21 Apiospora genomes using comparative genomics revels a genus with tremendous synthesis potential of carbohydrate active enzymes and secondary metabolites.</title>
        <authorList>
            <person name="Sorensen T."/>
        </authorList>
    </citation>
    <scope>NUCLEOTIDE SEQUENCE [LARGE SCALE GENOMIC DNA]</scope>
    <source>
        <strain evidence="5 6">CBS 114990</strain>
    </source>
</reference>
<feature type="domain" description="Carboxylesterase type B" evidence="4">
    <location>
        <begin position="29"/>
        <end position="72"/>
    </location>
</feature>
<dbReference type="PROSITE" id="PS00122">
    <property type="entry name" value="CARBOXYLESTERASE_B_1"/>
    <property type="match status" value="1"/>
</dbReference>
<dbReference type="PANTHER" id="PTHR43918:SF4">
    <property type="entry name" value="CARBOXYLIC ESTER HYDROLASE"/>
    <property type="match status" value="1"/>
</dbReference>
<keyword evidence="6" id="KW-1185">Reference proteome</keyword>
<dbReference type="InterPro" id="IPR050654">
    <property type="entry name" value="AChE-related_enzymes"/>
</dbReference>
<dbReference type="PANTHER" id="PTHR43918">
    <property type="entry name" value="ACETYLCHOLINESTERASE"/>
    <property type="match status" value="1"/>
</dbReference>
<comment type="similarity">
    <text evidence="1 3">Belongs to the type-B carboxylesterase/lipase family.</text>
</comment>
<accession>A0ABR1UU95</accession>
<name>A0ABR1UU95_9PEZI</name>
<sequence length="461" mass="50171">MLSSFIYIITVSFLASALAATTTPIATSLRVKTTSGLIGGHLAPNRTSVAEFLGIKYAAAPIGELRFEPPNRFAAPPGTFYEASEWPPVSKFPNFTEPSGLRVWKNFAAQNDNPLIRGLSSSQHLDQEPGHLGQEAGPGFTIPGPHSPFFNGQYLADAEDVVVVTVNYRLGIFGFSGAPGLMQNVALLDQRSAVEWVRDNIEGFGGDPSRITIFGQSAGGASVDYYSFAWTKDPIVAGLIPQSGTSLSFLPNTKEYAESLWYNVTQTLGCGGPSDDPKEILSCIRTADVTTILAAAAKVPALPTQALAQATFHPTIDNATVFADYEARAAAGRFARIPLLVGNNDFEAGWYKLSAWAARINLTEAQWDLYDERAFTCPSAYTAGYRVRHGVPTWRYRYFGDWDNLRLYNGSRGAGPPGQWRVPRVRDRDGLRDGSGRVRFGEQLRGRRHVTVHDGGLGRVC</sequence>
<dbReference type="InterPro" id="IPR019826">
    <property type="entry name" value="Carboxylesterase_B_AS"/>
</dbReference>
<evidence type="ECO:0000256" key="1">
    <source>
        <dbReference type="ARBA" id="ARBA00005964"/>
    </source>
</evidence>
<evidence type="ECO:0000313" key="6">
    <source>
        <dbReference type="Proteomes" id="UP001433268"/>
    </source>
</evidence>
<dbReference type="Pfam" id="PF00135">
    <property type="entry name" value="COesterase"/>
    <property type="match status" value="2"/>
</dbReference>
<keyword evidence="3" id="KW-0732">Signal</keyword>
<dbReference type="GeneID" id="92051959"/>
<dbReference type="RefSeq" id="XP_066661087.1">
    <property type="nucleotide sequence ID" value="XM_066818899.1"/>
</dbReference>
<evidence type="ECO:0000256" key="3">
    <source>
        <dbReference type="RuleBase" id="RU361235"/>
    </source>
</evidence>
<protein>
    <recommendedName>
        <fullName evidence="3">Carboxylic ester hydrolase</fullName>
        <ecNumber evidence="3">3.1.1.-</ecNumber>
    </recommendedName>
</protein>
<feature type="chain" id="PRO_5044949914" description="Carboxylic ester hydrolase" evidence="3">
    <location>
        <begin position="20"/>
        <end position="461"/>
    </location>
</feature>
<dbReference type="EC" id="3.1.1.-" evidence="3"/>
<evidence type="ECO:0000259" key="4">
    <source>
        <dbReference type="Pfam" id="PF00135"/>
    </source>
</evidence>
<dbReference type="InterPro" id="IPR029058">
    <property type="entry name" value="AB_hydrolase_fold"/>
</dbReference>
<feature type="domain" description="Carboxylesterase type B" evidence="4">
    <location>
        <begin position="140"/>
        <end position="355"/>
    </location>
</feature>
<keyword evidence="2 3" id="KW-0378">Hydrolase</keyword>
<proteinExistence type="inferred from homology"/>
<dbReference type="EMBL" id="JAQQWN010000010">
    <property type="protein sequence ID" value="KAK8062488.1"/>
    <property type="molecule type" value="Genomic_DNA"/>
</dbReference>